<dbReference type="InterPro" id="IPR000524">
    <property type="entry name" value="Tscrpt_reg_HTH_GntR"/>
</dbReference>
<dbReference type="CDD" id="cd07377">
    <property type="entry name" value="WHTH_GntR"/>
    <property type="match status" value="1"/>
</dbReference>
<dbReference type="SUPFAM" id="SSF46785">
    <property type="entry name" value="Winged helix' DNA-binding domain"/>
    <property type="match status" value="1"/>
</dbReference>
<dbReference type="InterPro" id="IPR036390">
    <property type="entry name" value="WH_DNA-bd_sf"/>
</dbReference>
<keyword evidence="3" id="KW-0804">Transcription</keyword>
<dbReference type="Proteomes" id="UP000584824">
    <property type="component" value="Unassembled WGS sequence"/>
</dbReference>
<dbReference type="InterPro" id="IPR011711">
    <property type="entry name" value="GntR_C"/>
</dbReference>
<dbReference type="Gene3D" id="1.20.120.530">
    <property type="entry name" value="GntR ligand-binding domain-like"/>
    <property type="match status" value="1"/>
</dbReference>
<evidence type="ECO:0000256" key="3">
    <source>
        <dbReference type="ARBA" id="ARBA00023163"/>
    </source>
</evidence>
<reference evidence="5 6" key="1">
    <citation type="submission" date="2020-08" db="EMBL/GenBank/DDBJ databases">
        <title>Genomic Encyclopedia of Type Strains, Phase IV (KMG-IV): sequencing the most valuable type-strain genomes for metagenomic binning, comparative biology and taxonomic classification.</title>
        <authorList>
            <person name="Goeker M."/>
        </authorList>
    </citation>
    <scope>NUCLEOTIDE SEQUENCE [LARGE SCALE GENOMIC DNA]</scope>
    <source>
        <strain evidence="5 6">DSM 26385</strain>
    </source>
</reference>
<dbReference type="Pfam" id="PF07729">
    <property type="entry name" value="FCD"/>
    <property type="match status" value="1"/>
</dbReference>
<dbReference type="PANTHER" id="PTHR43537:SF44">
    <property type="entry name" value="GNTR FAMILY REGULATORY PROTEIN"/>
    <property type="match status" value="1"/>
</dbReference>
<comment type="caution">
    <text evidence="5">The sequence shown here is derived from an EMBL/GenBank/DDBJ whole genome shotgun (WGS) entry which is preliminary data.</text>
</comment>
<dbReference type="AlphaFoldDB" id="A0A7W6K3M2"/>
<dbReference type="PROSITE" id="PS50949">
    <property type="entry name" value="HTH_GNTR"/>
    <property type="match status" value="1"/>
</dbReference>
<evidence type="ECO:0000259" key="4">
    <source>
        <dbReference type="PROSITE" id="PS50949"/>
    </source>
</evidence>
<dbReference type="Pfam" id="PF00392">
    <property type="entry name" value="GntR"/>
    <property type="match status" value="1"/>
</dbReference>
<evidence type="ECO:0000256" key="1">
    <source>
        <dbReference type="ARBA" id="ARBA00023015"/>
    </source>
</evidence>
<organism evidence="5 6">
    <name type="scientific">Allorhizobium borbori</name>
    <dbReference type="NCBI Taxonomy" id="485907"/>
    <lineage>
        <taxon>Bacteria</taxon>
        <taxon>Pseudomonadati</taxon>
        <taxon>Pseudomonadota</taxon>
        <taxon>Alphaproteobacteria</taxon>
        <taxon>Hyphomicrobiales</taxon>
        <taxon>Rhizobiaceae</taxon>
        <taxon>Rhizobium/Agrobacterium group</taxon>
        <taxon>Allorhizobium</taxon>
    </lineage>
</organism>
<sequence length="237" mass="26329">MSVDFGQIRRNEHLPARIAAQIGSDIQEGRLKPGDKLPTEHFLAKSLGVSRSVVREAIAQLRNEGLVETRQGVGAFVTERQSRTIRIDEGELFKRDSFRDLFQLRIPLEIEAAGLAAVHYKEADLERIDEALARMTGSEKWTDEGIDADLAFHRAIAEATGNDYFALFIGFIAERISLAIAAARARVELEEIVNVTIDEHVVVRNAIASRNPKAAREAMRAHLLGAASRVDLTLETY</sequence>
<evidence type="ECO:0000313" key="5">
    <source>
        <dbReference type="EMBL" id="MBB4103651.1"/>
    </source>
</evidence>
<dbReference type="EMBL" id="JACIDU010000008">
    <property type="protein sequence ID" value="MBB4103651.1"/>
    <property type="molecule type" value="Genomic_DNA"/>
</dbReference>
<dbReference type="InterPro" id="IPR008920">
    <property type="entry name" value="TF_FadR/GntR_C"/>
</dbReference>
<dbReference type="SMART" id="SM00895">
    <property type="entry name" value="FCD"/>
    <property type="match status" value="1"/>
</dbReference>
<proteinExistence type="predicted"/>
<dbReference type="GO" id="GO:0003700">
    <property type="term" value="F:DNA-binding transcription factor activity"/>
    <property type="evidence" value="ECO:0007669"/>
    <property type="project" value="InterPro"/>
</dbReference>
<keyword evidence="2 5" id="KW-0238">DNA-binding</keyword>
<keyword evidence="6" id="KW-1185">Reference proteome</keyword>
<gene>
    <name evidence="5" type="ORF">GGQ66_002219</name>
</gene>
<evidence type="ECO:0000256" key="2">
    <source>
        <dbReference type="ARBA" id="ARBA00023125"/>
    </source>
</evidence>
<dbReference type="InterPro" id="IPR036388">
    <property type="entry name" value="WH-like_DNA-bd_sf"/>
</dbReference>
<name>A0A7W6K3M2_9HYPH</name>
<feature type="domain" description="HTH gntR-type" evidence="4">
    <location>
        <begin position="12"/>
        <end position="80"/>
    </location>
</feature>
<dbReference type="PANTHER" id="PTHR43537">
    <property type="entry name" value="TRANSCRIPTIONAL REGULATOR, GNTR FAMILY"/>
    <property type="match status" value="1"/>
</dbReference>
<protein>
    <submittedName>
        <fullName evidence="5">DNA-binding FadR family transcriptional regulator</fullName>
    </submittedName>
</protein>
<dbReference type="GO" id="GO:0003677">
    <property type="term" value="F:DNA binding"/>
    <property type="evidence" value="ECO:0007669"/>
    <property type="project" value="UniProtKB-KW"/>
</dbReference>
<dbReference type="PRINTS" id="PR00035">
    <property type="entry name" value="HTHGNTR"/>
</dbReference>
<dbReference type="Gene3D" id="1.10.10.10">
    <property type="entry name" value="Winged helix-like DNA-binding domain superfamily/Winged helix DNA-binding domain"/>
    <property type="match status" value="1"/>
</dbReference>
<dbReference type="RefSeq" id="WP_183792398.1">
    <property type="nucleotide sequence ID" value="NZ_JACIDU010000008.1"/>
</dbReference>
<keyword evidence="1" id="KW-0805">Transcription regulation</keyword>
<dbReference type="SMART" id="SM00345">
    <property type="entry name" value="HTH_GNTR"/>
    <property type="match status" value="1"/>
</dbReference>
<accession>A0A7W6K3M2</accession>
<evidence type="ECO:0000313" key="6">
    <source>
        <dbReference type="Proteomes" id="UP000584824"/>
    </source>
</evidence>
<dbReference type="SUPFAM" id="SSF48008">
    <property type="entry name" value="GntR ligand-binding domain-like"/>
    <property type="match status" value="1"/>
</dbReference>